<proteinExistence type="predicted"/>
<protein>
    <submittedName>
        <fullName evidence="2">Uncharacterized protein</fullName>
    </submittedName>
</protein>
<accession>A0A930N0Q4</accession>
<sequence length="96" mass="10839">MTLRYFQVSCKNCMRQFSIKAEEGATVKCNCPFCGVESTIAVPMLTAEKQREKEKETRKQFISEIGKKAIISFLIFATILIIASTLLYVVFTAMSN</sequence>
<dbReference type="AlphaFoldDB" id="A0A930N0Q4"/>
<dbReference type="Proteomes" id="UP000771736">
    <property type="component" value="Unassembled WGS sequence"/>
</dbReference>
<reference evidence="2" key="1">
    <citation type="submission" date="2020-04" db="EMBL/GenBank/DDBJ databases">
        <title>Deep metagenomics examines the oral microbiome during advanced dental caries in children, revealing novel taxa and co-occurrences with host molecules.</title>
        <authorList>
            <person name="Baker J.L."/>
            <person name="Morton J.T."/>
            <person name="Dinis M."/>
            <person name="Alvarez R."/>
            <person name="Tran N.C."/>
            <person name="Knight R."/>
            <person name="Edlund A."/>
        </authorList>
    </citation>
    <scope>NUCLEOTIDE SEQUENCE</scope>
    <source>
        <strain evidence="2">JCVI_44_bin.5</strain>
    </source>
</reference>
<evidence type="ECO:0000256" key="1">
    <source>
        <dbReference type="SAM" id="Phobius"/>
    </source>
</evidence>
<keyword evidence="1" id="KW-0812">Transmembrane</keyword>
<evidence type="ECO:0000313" key="2">
    <source>
        <dbReference type="EMBL" id="MBF1385283.1"/>
    </source>
</evidence>
<organism evidence="2 3">
    <name type="scientific">Prevotella aurantiaca</name>
    <dbReference type="NCBI Taxonomy" id="596085"/>
    <lineage>
        <taxon>Bacteria</taxon>
        <taxon>Pseudomonadati</taxon>
        <taxon>Bacteroidota</taxon>
        <taxon>Bacteroidia</taxon>
        <taxon>Bacteroidales</taxon>
        <taxon>Prevotellaceae</taxon>
        <taxon>Prevotella</taxon>
    </lineage>
</organism>
<dbReference type="RefSeq" id="WP_273161250.1">
    <property type="nucleotide sequence ID" value="NZ_JABZSJ010000094.1"/>
</dbReference>
<feature type="transmembrane region" description="Helical" evidence="1">
    <location>
        <begin position="69"/>
        <end position="91"/>
    </location>
</feature>
<gene>
    <name evidence="2" type="ORF">HXN26_10675</name>
</gene>
<comment type="caution">
    <text evidence="2">The sequence shown here is derived from an EMBL/GenBank/DDBJ whole genome shotgun (WGS) entry which is preliminary data.</text>
</comment>
<keyword evidence="1" id="KW-1133">Transmembrane helix</keyword>
<keyword evidence="1" id="KW-0472">Membrane</keyword>
<name>A0A930N0Q4_9BACT</name>
<dbReference type="EMBL" id="JABZSJ010000094">
    <property type="protein sequence ID" value="MBF1385283.1"/>
    <property type="molecule type" value="Genomic_DNA"/>
</dbReference>
<evidence type="ECO:0000313" key="3">
    <source>
        <dbReference type="Proteomes" id="UP000771736"/>
    </source>
</evidence>